<dbReference type="Pfam" id="PF12796">
    <property type="entry name" value="Ank_2"/>
    <property type="match status" value="1"/>
</dbReference>
<organism evidence="1 2">
    <name type="scientific">Sciurus carolinensis</name>
    <name type="common">Eastern gray squirrel</name>
    <dbReference type="NCBI Taxonomy" id="30640"/>
    <lineage>
        <taxon>Eukaryota</taxon>
        <taxon>Metazoa</taxon>
        <taxon>Chordata</taxon>
        <taxon>Craniata</taxon>
        <taxon>Vertebrata</taxon>
        <taxon>Euteleostomi</taxon>
        <taxon>Mammalia</taxon>
        <taxon>Eutheria</taxon>
        <taxon>Euarchontoglires</taxon>
        <taxon>Glires</taxon>
        <taxon>Rodentia</taxon>
        <taxon>Sciuromorpha</taxon>
        <taxon>Sciuridae</taxon>
        <taxon>Sciurinae</taxon>
        <taxon>Sciurini</taxon>
        <taxon>Sciurus</taxon>
    </lineage>
</organism>
<evidence type="ECO:0000313" key="2">
    <source>
        <dbReference type="Proteomes" id="UP001166674"/>
    </source>
</evidence>
<gene>
    <name evidence="1" type="ORF">SUZIE_158420</name>
</gene>
<reference evidence="1" key="1">
    <citation type="submission" date="2020-03" db="EMBL/GenBank/DDBJ databases">
        <title>Studies in the Genomics of Life Span.</title>
        <authorList>
            <person name="Glass D."/>
        </authorList>
    </citation>
    <scope>NUCLEOTIDE SEQUENCE</scope>
    <source>
        <strain evidence="1">SUZIE</strain>
        <tissue evidence="1">Muscle</tissue>
    </source>
</reference>
<comment type="caution">
    <text evidence="1">The sequence shown here is derived from an EMBL/GenBank/DDBJ whole genome shotgun (WGS) entry which is preliminary data.</text>
</comment>
<dbReference type="Gene3D" id="1.25.40.20">
    <property type="entry name" value="Ankyrin repeat-containing domain"/>
    <property type="match status" value="1"/>
</dbReference>
<dbReference type="InterPro" id="IPR002110">
    <property type="entry name" value="Ankyrin_rpt"/>
</dbReference>
<dbReference type="AlphaFoldDB" id="A0AA41MYK4"/>
<protein>
    <submittedName>
        <fullName evidence="1">Ankyrin repeat domain-containing protein 26</fullName>
    </submittedName>
</protein>
<dbReference type="PANTHER" id="PTHR24147:SF60">
    <property type="entry name" value="ANKYRIN REPEAT DOMAIN-CONTAINING PROTEIN 26-RELATED"/>
    <property type="match status" value="1"/>
</dbReference>
<accession>A0AA41MYK4</accession>
<dbReference type="InterPro" id="IPR036770">
    <property type="entry name" value="Ankyrin_rpt-contain_sf"/>
</dbReference>
<dbReference type="PANTHER" id="PTHR24147">
    <property type="entry name" value="ANKYRIN REPEAT DOMAIN 36-RELATED"/>
    <property type="match status" value="1"/>
</dbReference>
<name>A0AA41MYK4_SCICA</name>
<keyword evidence="2" id="KW-1185">Reference proteome</keyword>
<sequence>MQMKCDTDLCSDSDNSTALIKAAQFQEECVMILLKFVADSNVMDASVNIALHYAVYSENICTTANLLMHKAVMDTKSKVYLDHLYL</sequence>
<evidence type="ECO:0000313" key="1">
    <source>
        <dbReference type="EMBL" id="MBZ3880534.1"/>
    </source>
</evidence>
<proteinExistence type="predicted"/>
<dbReference type="EMBL" id="JAATJV010373136">
    <property type="protein sequence ID" value="MBZ3880534.1"/>
    <property type="molecule type" value="Genomic_DNA"/>
</dbReference>
<dbReference type="SUPFAM" id="SSF48403">
    <property type="entry name" value="Ankyrin repeat"/>
    <property type="match status" value="1"/>
</dbReference>
<dbReference type="InterPro" id="IPR050657">
    <property type="entry name" value="Ankyrin_repeat_domain"/>
</dbReference>
<dbReference type="Proteomes" id="UP001166674">
    <property type="component" value="Unassembled WGS sequence"/>
</dbReference>